<name>A0A0D2NIC6_9CHLO</name>
<dbReference type="KEGG" id="mng:MNEG_3315"/>
<feature type="compositionally biased region" description="Low complexity" evidence="1">
    <location>
        <begin position="96"/>
        <end position="137"/>
    </location>
</feature>
<feature type="compositionally biased region" description="Low complexity" evidence="1">
    <location>
        <begin position="43"/>
        <end position="59"/>
    </location>
</feature>
<dbReference type="AlphaFoldDB" id="A0A0D2NIC6"/>
<keyword evidence="3" id="KW-1185">Reference proteome</keyword>
<reference evidence="2 3" key="1">
    <citation type="journal article" date="2013" name="BMC Genomics">
        <title>Reconstruction of the lipid metabolism for the microalga Monoraphidium neglectum from its genome sequence reveals characteristics suitable for biofuel production.</title>
        <authorList>
            <person name="Bogen C."/>
            <person name="Al-Dilaimi A."/>
            <person name="Albersmeier A."/>
            <person name="Wichmann J."/>
            <person name="Grundmann M."/>
            <person name="Rupp O."/>
            <person name="Lauersen K.J."/>
            <person name="Blifernez-Klassen O."/>
            <person name="Kalinowski J."/>
            <person name="Goesmann A."/>
            <person name="Mussgnug J.H."/>
            <person name="Kruse O."/>
        </authorList>
    </citation>
    <scope>NUCLEOTIDE SEQUENCE [LARGE SCALE GENOMIC DNA]</scope>
    <source>
        <strain evidence="2 3">SAG 48.87</strain>
    </source>
</reference>
<feature type="region of interest" description="Disordered" evidence="1">
    <location>
        <begin position="93"/>
        <end position="138"/>
    </location>
</feature>
<proteinExistence type="predicted"/>
<dbReference type="Proteomes" id="UP000054498">
    <property type="component" value="Unassembled WGS sequence"/>
</dbReference>
<organism evidence="2 3">
    <name type="scientific">Monoraphidium neglectum</name>
    <dbReference type="NCBI Taxonomy" id="145388"/>
    <lineage>
        <taxon>Eukaryota</taxon>
        <taxon>Viridiplantae</taxon>
        <taxon>Chlorophyta</taxon>
        <taxon>core chlorophytes</taxon>
        <taxon>Chlorophyceae</taxon>
        <taxon>CS clade</taxon>
        <taxon>Sphaeropleales</taxon>
        <taxon>Selenastraceae</taxon>
        <taxon>Monoraphidium</taxon>
    </lineage>
</organism>
<accession>A0A0D2NIC6</accession>
<evidence type="ECO:0000313" key="3">
    <source>
        <dbReference type="Proteomes" id="UP000054498"/>
    </source>
</evidence>
<feature type="compositionally biased region" description="Basic and acidic residues" evidence="1">
    <location>
        <begin position="1"/>
        <end position="18"/>
    </location>
</feature>
<dbReference type="RefSeq" id="XP_013903665.1">
    <property type="nucleotide sequence ID" value="XM_014048211.1"/>
</dbReference>
<gene>
    <name evidence="2" type="ORF">MNEG_3315</name>
</gene>
<protein>
    <submittedName>
        <fullName evidence="2">Uncharacterized protein</fullName>
    </submittedName>
</protein>
<dbReference type="GeneID" id="25736193"/>
<feature type="region of interest" description="Disordered" evidence="1">
    <location>
        <begin position="1"/>
        <end position="73"/>
    </location>
</feature>
<evidence type="ECO:0000256" key="1">
    <source>
        <dbReference type="SAM" id="MobiDB-lite"/>
    </source>
</evidence>
<evidence type="ECO:0000313" key="2">
    <source>
        <dbReference type="EMBL" id="KIZ04646.1"/>
    </source>
</evidence>
<dbReference type="EMBL" id="KK100630">
    <property type="protein sequence ID" value="KIZ04646.1"/>
    <property type="molecule type" value="Genomic_DNA"/>
</dbReference>
<sequence length="174" mass="18672">MEENGKRRAARPPDDLRVHTLKSQQQQQPAKRACGEGTGVGVQGSKAAAAASGDSQLGGVFQQQSKDGMEVQAAAGRPLTAALQATDFSAFNAMVRSQRQQHQGQQQQGQQQQGQKQQEQQRPPPGGSQRPPRQQVQVTTFDVITSNRVNGEELDPALQLEGVSALLGLPWVAI</sequence>